<dbReference type="Proteomes" id="UP000551758">
    <property type="component" value="Unassembled WGS sequence"/>
</dbReference>
<dbReference type="Gene3D" id="2.170.150.20">
    <property type="entry name" value="Peptide methionine sulfoxide reductase"/>
    <property type="match status" value="1"/>
</dbReference>
<evidence type="ECO:0000259" key="2">
    <source>
        <dbReference type="PROSITE" id="PS51788"/>
    </source>
</evidence>
<dbReference type="Gene3D" id="1.20.58.1480">
    <property type="match status" value="1"/>
</dbReference>
<protein>
    <recommendedName>
        <fullName evidence="2">CULT domain-containing protein</fullName>
    </recommendedName>
</protein>
<evidence type="ECO:0000256" key="1">
    <source>
        <dbReference type="SAM" id="MobiDB-lite"/>
    </source>
</evidence>
<organism evidence="3 4">
    <name type="scientific">Diceros bicornis minor</name>
    <name type="common">South-central black rhinoceros</name>
    <dbReference type="NCBI Taxonomy" id="77932"/>
    <lineage>
        <taxon>Eukaryota</taxon>
        <taxon>Metazoa</taxon>
        <taxon>Chordata</taxon>
        <taxon>Craniata</taxon>
        <taxon>Vertebrata</taxon>
        <taxon>Euteleostomi</taxon>
        <taxon>Mammalia</taxon>
        <taxon>Eutheria</taxon>
        <taxon>Laurasiatheria</taxon>
        <taxon>Perissodactyla</taxon>
        <taxon>Rhinocerotidae</taxon>
        <taxon>Diceros</taxon>
    </lineage>
</organism>
<name>A0A7J7F044_DICBM</name>
<proteinExistence type="predicted"/>
<feature type="region of interest" description="Disordered" evidence="1">
    <location>
        <begin position="1"/>
        <end position="47"/>
    </location>
</feature>
<dbReference type="PROSITE" id="PS51788">
    <property type="entry name" value="CULT"/>
    <property type="match status" value="1"/>
</dbReference>
<dbReference type="CDD" id="cd15777">
    <property type="entry name" value="CRBN_C_like"/>
    <property type="match status" value="1"/>
</dbReference>
<dbReference type="FunFam" id="2.170.150.20:FF:000007">
    <property type="entry name" value="Protein cereblon"/>
    <property type="match status" value="1"/>
</dbReference>
<feature type="compositionally biased region" description="Acidic residues" evidence="1">
    <location>
        <begin position="24"/>
        <end position="37"/>
    </location>
</feature>
<evidence type="ECO:0000313" key="3">
    <source>
        <dbReference type="EMBL" id="KAF5921066.1"/>
    </source>
</evidence>
<keyword evidence="4" id="KW-1185">Reference proteome</keyword>
<dbReference type="InterPro" id="IPR034750">
    <property type="entry name" value="CULT"/>
</dbReference>
<gene>
    <name evidence="3" type="ORF">HPG69_014181</name>
</gene>
<reference evidence="3 4" key="1">
    <citation type="journal article" date="2020" name="Mol. Biol. Evol.">
        <title>Interspecific Gene Flow and the Evolution of Specialization in Black and White Rhinoceros.</title>
        <authorList>
            <person name="Moodley Y."/>
            <person name="Westbury M.V."/>
            <person name="Russo I.M."/>
            <person name="Gopalakrishnan S."/>
            <person name="Rakotoarivelo A."/>
            <person name="Olsen R.A."/>
            <person name="Prost S."/>
            <person name="Tunstall T."/>
            <person name="Ryder O.A."/>
            <person name="Dalen L."/>
            <person name="Bruford M.W."/>
        </authorList>
    </citation>
    <scope>NUCLEOTIDE SEQUENCE [LARGE SCALE GENOMIC DNA]</scope>
    <source>
        <strain evidence="3">SBR-YM</strain>
        <tissue evidence="3">Skin</tissue>
    </source>
</reference>
<dbReference type="EMBL" id="JACDTQ010001751">
    <property type="protein sequence ID" value="KAF5921066.1"/>
    <property type="molecule type" value="Genomic_DNA"/>
</dbReference>
<dbReference type="AlphaFoldDB" id="A0A7J7F044"/>
<evidence type="ECO:0000313" key="4">
    <source>
        <dbReference type="Proteomes" id="UP000551758"/>
    </source>
</evidence>
<sequence length="200" mass="22447">MADEEDPHDAAHNMGNHLPLLPAESEEEDEIEMEVEDQDSKEAKKPNIINFDTSLPTSHTVMMILIPGQTLPLQLSRPQEVSMVRNLIQKDRTFAVLAYRVAACLPIDDVLRIQLLKIGSAIQRLRCELDIMNKCTSLCCKQCQETEITTKNEIFSLSLCGPMAAYVNPHGYVHETLTVYKACNLNLIGRPSTVHSWFPG</sequence>
<accession>A0A7J7F044</accession>
<comment type="caution">
    <text evidence="3">The sequence shown here is derived from an EMBL/GenBank/DDBJ whole genome shotgun (WGS) entry which is preliminary data.</text>
</comment>
<feature type="domain" description="CULT" evidence="2">
    <location>
        <begin position="135"/>
        <end position="200"/>
    </location>
</feature>